<feature type="compositionally biased region" description="Basic and acidic residues" evidence="1">
    <location>
        <begin position="175"/>
        <end position="200"/>
    </location>
</feature>
<protein>
    <submittedName>
        <fullName evidence="2">Uncharacterized protein</fullName>
    </submittedName>
</protein>
<dbReference type="EMBL" id="PQFF01000024">
    <property type="protein sequence ID" value="RHZ88087.1"/>
    <property type="molecule type" value="Genomic_DNA"/>
</dbReference>
<feature type="region of interest" description="Disordered" evidence="1">
    <location>
        <begin position="138"/>
        <end position="214"/>
    </location>
</feature>
<evidence type="ECO:0000313" key="2">
    <source>
        <dbReference type="EMBL" id="RHZ88087.1"/>
    </source>
</evidence>
<feature type="compositionally biased region" description="Basic and acidic residues" evidence="1">
    <location>
        <begin position="143"/>
        <end position="152"/>
    </location>
</feature>
<evidence type="ECO:0000313" key="3">
    <source>
        <dbReference type="Proteomes" id="UP000266861"/>
    </source>
</evidence>
<reference evidence="2 3" key="1">
    <citation type="submission" date="2018-08" db="EMBL/GenBank/DDBJ databases">
        <title>Genome and evolution of the arbuscular mycorrhizal fungus Diversispora epigaea (formerly Glomus versiforme) and its bacterial endosymbionts.</title>
        <authorList>
            <person name="Sun X."/>
            <person name="Fei Z."/>
            <person name="Harrison M."/>
        </authorList>
    </citation>
    <scope>NUCLEOTIDE SEQUENCE [LARGE SCALE GENOMIC DNA]</scope>
    <source>
        <strain evidence="2 3">IT104</strain>
    </source>
</reference>
<comment type="caution">
    <text evidence="2">The sequence shown here is derived from an EMBL/GenBank/DDBJ whole genome shotgun (WGS) entry which is preliminary data.</text>
</comment>
<evidence type="ECO:0000256" key="1">
    <source>
        <dbReference type="SAM" id="MobiDB-lite"/>
    </source>
</evidence>
<keyword evidence="3" id="KW-1185">Reference proteome</keyword>
<dbReference type="OrthoDB" id="2447427at2759"/>
<feature type="compositionally biased region" description="Basic residues" evidence="1">
    <location>
        <begin position="159"/>
        <end position="170"/>
    </location>
</feature>
<name>A0A397JKE6_9GLOM</name>
<organism evidence="2 3">
    <name type="scientific">Diversispora epigaea</name>
    <dbReference type="NCBI Taxonomy" id="1348612"/>
    <lineage>
        <taxon>Eukaryota</taxon>
        <taxon>Fungi</taxon>
        <taxon>Fungi incertae sedis</taxon>
        <taxon>Mucoromycota</taxon>
        <taxon>Glomeromycotina</taxon>
        <taxon>Glomeromycetes</taxon>
        <taxon>Diversisporales</taxon>
        <taxon>Diversisporaceae</taxon>
        <taxon>Diversispora</taxon>
    </lineage>
</organism>
<gene>
    <name evidence="2" type="ORF">Glove_26g126</name>
</gene>
<sequence>MNRMNYDDLSKTEVSEKVKSLYETEVSISTESISKGPKTVNIFDKSSDNNNNNEEDIKILQHKRALELLQEPGQKEYLEECATKAFNITALKEWEEAGKPFEEDDEIIEYFKYKKIEAYKNGVNIGLVDNVIRTRSAGTGEHNSFKSEEHKSGNISRIYPHKNSKTRKKSSTYTSKEHLSSTTDKNDKYCDKNSRPKQILDSDNAYNQNAYQFK</sequence>
<dbReference type="Proteomes" id="UP000266861">
    <property type="component" value="Unassembled WGS sequence"/>
</dbReference>
<feature type="compositionally biased region" description="Polar residues" evidence="1">
    <location>
        <begin position="204"/>
        <end position="214"/>
    </location>
</feature>
<dbReference type="AlphaFoldDB" id="A0A397JKE6"/>
<accession>A0A397JKE6</accession>
<proteinExistence type="predicted"/>